<name>A0A418YDF7_9GAMM</name>
<evidence type="ECO:0000256" key="7">
    <source>
        <dbReference type="SAM" id="SignalP"/>
    </source>
</evidence>
<dbReference type="SMART" id="SM00245">
    <property type="entry name" value="TSPc"/>
    <property type="match status" value="1"/>
</dbReference>
<dbReference type="Pfam" id="PF11818">
    <property type="entry name" value="DUF3340"/>
    <property type="match status" value="1"/>
</dbReference>
<dbReference type="Gene3D" id="3.90.226.10">
    <property type="entry name" value="2-enoyl-CoA Hydratase, Chain A, domain 1"/>
    <property type="match status" value="1"/>
</dbReference>
<dbReference type="Pfam" id="PF17804">
    <property type="entry name" value="TSP_NTD"/>
    <property type="match status" value="1"/>
</dbReference>
<evidence type="ECO:0000256" key="2">
    <source>
        <dbReference type="ARBA" id="ARBA00022670"/>
    </source>
</evidence>
<dbReference type="PANTHER" id="PTHR32060:SF22">
    <property type="entry name" value="CARBOXYL-TERMINAL-PROCESSING PEPTIDASE 3, CHLOROPLASTIC"/>
    <property type="match status" value="1"/>
</dbReference>
<dbReference type="InterPro" id="IPR004447">
    <property type="entry name" value="Peptidase_S41A"/>
</dbReference>
<proteinExistence type="inferred from homology"/>
<dbReference type="SUPFAM" id="SSF50156">
    <property type="entry name" value="PDZ domain-like"/>
    <property type="match status" value="1"/>
</dbReference>
<organism evidence="9 10">
    <name type="scientific">Motilimonas pumila</name>
    <dbReference type="NCBI Taxonomy" id="2303987"/>
    <lineage>
        <taxon>Bacteria</taxon>
        <taxon>Pseudomonadati</taxon>
        <taxon>Pseudomonadota</taxon>
        <taxon>Gammaproteobacteria</taxon>
        <taxon>Alteromonadales</taxon>
        <taxon>Alteromonadales genera incertae sedis</taxon>
        <taxon>Motilimonas</taxon>
    </lineage>
</organism>
<dbReference type="InterPro" id="IPR040573">
    <property type="entry name" value="TSP_N"/>
</dbReference>
<dbReference type="PANTHER" id="PTHR32060">
    <property type="entry name" value="TAIL-SPECIFIC PROTEASE"/>
    <property type="match status" value="1"/>
</dbReference>
<evidence type="ECO:0000313" key="10">
    <source>
        <dbReference type="Proteomes" id="UP000283255"/>
    </source>
</evidence>
<dbReference type="AlphaFoldDB" id="A0A418YDF7"/>
<accession>A0A418YDF7</accession>
<evidence type="ECO:0000256" key="3">
    <source>
        <dbReference type="ARBA" id="ARBA00022801"/>
    </source>
</evidence>
<dbReference type="OrthoDB" id="9812068at2"/>
<dbReference type="CDD" id="cd06782">
    <property type="entry name" value="cpPDZ_CPP-like"/>
    <property type="match status" value="1"/>
</dbReference>
<feature type="chain" id="PRO_5019491619" evidence="7">
    <location>
        <begin position="23"/>
        <end position="666"/>
    </location>
</feature>
<keyword evidence="7" id="KW-0732">Signal</keyword>
<dbReference type="EC" id="3.4.21.102" evidence="9"/>
<feature type="signal peptide" evidence="7">
    <location>
        <begin position="1"/>
        <end position="22"/>
    </location>
</feature>
<keyword evidence="3 5" id="KW-0378">Hydrolase</keyword>
<dbReference type="SUPFAM" id="SSF52096">
    <property type="entry name" value="ClpP/crotonase"/>
    <property type="match status" value="1"/>
</dbReference>
<keyword evidence="6" id="KW-0175">Coiled coil</keyword>
<keyword evidence="4 5" id="KW-0720">Serine protease</keyword>
<dbReference type="InterPro" id="IPR020992">
    <property type="entry name" value="Tail_Prtase_C"/>
</dbReference>
<dbReference type="FunFam" id="3.90.226.10:FF:000090">
    <property type="entry name" value="Tail-specific protease"/>
    <property type="match status" value="1"/>
</dbReference>
<evidence type="ECO:0000256" key="6">
    <source>
        <dbReference type="SAM" id="Coils"/>
    </source>
</evidence>
<comment type="caution">
    <text evidence="9">The sequence shown here is derived from an EMBL/GenBank/DDBJ whole genome shotgun (WGS) entry which is preliminary data.</text>
</comment>
<dbReference type="SMART" id="SM00228">
    <property type="entry name" value="PDZ"/>
    <property type="match status" value="1"/>
</dbReference>
<dbReference type="InterPro" id="IPR029045">
    <property type="entry name" value="ClpP/crotonase-like_dom_sf"/>
</dbReference>
<reference evidence="9 10" key="2">
    <citation type="submission" date="2019-01" db="EMBL/GenBank/DDBJ databases">
        <title>Motilimonas pumilus sp. nov., isolated from the gut of sea cucumber (Apostichopus japonicus).</title>
        <authorList>
            <person name="Wang F.-Q."/>
            <person name="Ren L.-H."/>
            <person name="Lin Y.-W."/>
            <person name="Sun G.-H."/>
            <person name="Du Z.-J."/>
            <person name="Zhao J.-X."/>
            <person name="Liu X.-J."/>
            <person name="Liu L.-J."/>
        </authorList>
    </citation>
    <scope>NUCLEOTIDE SEQUENCE [LARGE SCALE GENOMIC DNA]</scope>
    <source>
        <strain evidence="9 10">PLHSC7-2</strain>
    </source>
</reference>
<feature type="coiled-coil region" evidence="6">
    <location>
        <begin position="602"/>
        <end position="631"/>
    </location>
</feature>
<dbReference type="Gene3D" id="3.30.750.44">
    <property type="match status" value="1"/>
</dbReference>
<evidence type="ECO:0000313" key="9">
    <source>
        <dbReference type="EMBL" id="RJG42575.1"/>
    </source>
</evidence>
<keyword evidence="2 5" id="KW-0645">Protease</keyword>
<dbReference type="EMBL" id="QZCH01000016">
    <property type="protein sequence ID" value="RJG42575.1"/>
    <property type="molecule type" value="Genomic_DNA"/>
</dbReference>
<dbReference type="InterPro" id="IPR036034">
    <property type="entry name" value="PDZ_sf"/>
</dbReference>
<evidence type="ECO:0000256" key="4">
    <source>
        <dbReference type="ARBA" id="ARBA00022825"/>
    </source>
</evidence>
<keyword evidence="10" id="KW-1185">Reference proteome</keyword>
<reference evidence="9 10" key="1">
    <citation type="submission" date="2018-09" db="EMBL/GenBank/DDBJ databases">
        <authorList>
            <person name="Wang F."/>
        </authorList>
    </citation>
    <scope>NUCLEOTIDE SEQUENCE [LARGE SCALE GENOMIC DNA]</scope>
    <source>
        <strain evidence="9 10">PLHSC7-2</strain>
    </source>
</reference>
<sequence>MKKVLRFTALATSLCLAGFSYAVTPKIAADKLPNLEQEAQHATVSKRITQLFSRNHYKPMLLDDELSSEIFDRYIKQLDYNRNLFLASDLEQFEKFRSKFDDDLREGRLDPAYDIFSLNLQRRYERFQYALTLLDNEITFDTPDEYRFDRSESPWPKNKAELDELWRQKVKYDALNLKLAGKKWPDIKKVLTKRYDNAIKRLTQTQSEDVFQTVMNAYARTIEPHTSYLSPRNADRFNMEMNLSLEGIGAVLQGEEDFTVIRSLVPGGPAAKSKNLAADDKIVGVAQGSEKMVDVIGWRLDDVVDLIKGPKGTTVRLEILPAKAGGDAATKVVEIVREKVHLEDRAAKSEVITLDGKKVGVIDIPSFYVNLSEDVEKEIAKLEKESVEGIVIDLRSNGGGALTEATLLTGLFIQSGPVVQVRNNRNRIEVNEDTDGQVRYNGPLTVLIDRYSASASEIFAAALQDYGRALILGEQSFGKGTVQQHRKVSRIYDFYEKPMGNVQYTIAKFYRIDGGSTQNKGVIPDILFPTAVDAADTGESVEENALPWDQIKAANYSKIGNVTKDVEKLDEAHKQRMASSPEFAYIFADIETYKKEKDRKTISLVESERIKLREEKEALELTRANERLQRLGKPVVKKLDDIPDDLEIPDAFLDEAAAITLDLSKS</sequence>
<dbReference type="CDD" id="cd07560">
    <property type="entry name" value="Peptidase_S41_CPP"/>
    <property type="match status" value="1"/>
</dbReference>
<dbReference type="PROSITE" id="PS50106">
    <property type="entry name" value="PDZ"/>
    <property type="match status" value="1"/>
</dbReference>
<dbReference type="GO" id="GO:0030288">
    <property type="term" value="C:outer membrane-bounded periplasmic space"/>
    <property type="evidence" value="ECO:0007669"/>
    <property type="project" value="TreeGrafter"/>
</dbReference>
<dbReference type="GO" id="GO:0004252">
    <property type="term" value="F:serine-type endopeptidase activity"/>
    <property type="evidence" value="ECO:0007669"/>
    <property type="project" value="UniProtKB-EC"/>
</dbReference>
<protein>
    <submittedName>
        <fullName evidence="9">Carboxy terminal-processing peptidase</fullName>
        <ecNumber evidence="9">3.4.21.102</ecNumber>
    </submittedName>
</protein>
<dbReference type="Gene3D" id="2.30.42.10">
    <property type="match status" value="1"/>
</dbReference>
<dbReference type="NCBIfam" id="TIGR00225">
    <property type="entry name" value="prc"/>
    <property type="match status" value="1"/>
</dbReference>
<dbReference type="Pfam" id="PF03572">
    <property type="entry name" value="Peptidase_S41"/>
    <property type="match status" value="1"/>
</dbReference>
<dbReference type="NCBIfam" id="NF008388">
    <property type="entry name" value="PRK11186.1"/>
    <property type="match status" value="1"/>
</dbReference>
<evidence type="ECO:0000256" key="1">
    <source>
        <dbReference type="ARBA" id="ARBA00009179"/>
    </source>
</evidence>
<evidence type="ECO:0000256" key="5">
    <source>
        <dbReference type="RuleBase" id="RU004404"/>
    </source>
</evidence>
<comment type="similarity">
    <text evidence="1 5">Belongs to the peptidase S41A family.</text>
</comment>
<dbReference type="Proteomes" id="UP000283255">
    <property type="component" value="Unassembled WGS sequence"/>
</dbReference>
<dbReference type="Pfam" id="PF00595">
    <property type="entry name" value="PDZ"/>
    <property type="match status" value="1"/>
</dbReference>
<feature type="domain" description="PDZ" evidence="8">
    <location>
        <begin position="238"/>
        <end position="308"/>
    </location>
</feature>
<gene>
    <name evidence="9" type="ORF">D1Z90_13005</name>
</gene>
<dbReference type="GO" id="GO:0006508">
    <property type="term" value="P:proteolysis"/>
    <property type="evidence" value="ECO:0007669"/>
    <property type="project" value="UniProtKB-KW"/>
</dbReference>
<dbReference type="InterPro" id="IPR005151">
    <property type="entry name" value="Tail-specific_protease"/>
</dbReference>
<evidence type="ECO:0000259" key="8">
    <source>
        <dbReference type="PROSITE" id="PS50106"/>
    </source>
</evidence>
<dbReference type="GO" id="GO:0007165">
    <property type="term" value="P:signal transduction"/>
    <property type="evidence" value="ECO:0007669"/>
    <property type="project" value="TreeGrafter"/>
</dbReference>
<dbReference type="InterPro" id="IPR001478">
    <property type="entry name" value="PDZ"/>
</dbReference>
<dbReference type="RefSeq" id="WP_119911201.1">
    <property type="nucleotide sequence ID" value="NZ_QZCH01000016.1"/>
</dbReference>